<dbReference type="PANTHER" id="PTHR30204:SF97">
    <property type="entry name" value="MERR FAMILY REGULATORY PROTEIN"/>
    <property type="match status" value="1"/>
</dbReference>
<keyword evidence="4" id="KW-1185">Reference proteome</keyword>
<dbReference type="SMART" id="SM00422">
    <property type="entry name" value="HTH_MERR"/>
    <property type="match status" value="1"/>
</dbReference>
<dbReference type="InterPro" id="IPR000551">
    <property type="entry name" value="MerR-type_HTH_dom"/>
</dbReference>
<protein>
    <submittedName>
        <fullName evidence="3">MerR family transcriptional regulator</fullName>
    </submittedName>
</protein>
<dbReference type="InterPro" id="IPR011256">
    <property type="entry name" value="Reg_factor_effector_dom_sf"/>
</dbReference>
<dbReference type="PROSITE" id="PS50937">
    <property type="entry name" value="HTH_MERR_2"/>
    <property type="match status" value="1"/>
</dbReference>
<accession>A0A4S3B5X1</accession>
<dbReference type="InterPro" id="IPR009061">
    <property type="entry name" value="DNA-bd_dom_put_sf"/>
</dbReference>
<dbReference type="InterPro" id="IPR047057">
    <property type="entry name" value="MerR_fam"/>
</dbReference>
<feature type="domain" description="HTH merR-type" evidence="2">
    <location>
        <begin position="1"/>
        <end position="71"/>
    </location>
</feature>
<evidence type="ECO:0000313" key="4">
    <source>
        <dbReference type="Proteomes" id="UP000310506"/>
    </source>
</evidence>
<dbReference type="EMBL" id="SDGV01000016">
    <property type="protein sequence ID" value="THB61083.1"/>
    <property type="molecule type" value="Genomic_DNA"/>
</dbReference>
<evidence type="ECO:0000313" key="3">
    <source>
        <dbReference type="EMBL" id="THB61083.1"/>
    </source>
</evidence>
<dbReference type="Proteomes" id="UP000310506">
    <property type="component" value="Unassembled WGS sequence"/>
</dbReference>
<name>A0A4S3B5X1_9ENTE</name>
<sequence>MFKIGEFSKLSNTTIRALHYYEEKGLLIPHVINPETNYRYYSAEQLRTINKIKLLQEMGMSLDTISEILSVQDLSVLNYHYQLRQQELAKELDSTKQKLALLEKLQSTLTSGKKLENYNVTLKEFPKCKVMSLRKSIPTYDDESLLWQQLYQQSLDQKVKLTTPPAGMTIYHDLEFKEQDYDVEVQSNVIGDYANQNEVTYFERDSFTAATVTFNGSFDQMADVTEAIALWLETHHCLTNGVMFNIPIVSPAHDPNPENWVTESGFVITNIAK</sequence>
<dbReference type="SUPFAM" id="SSF55136">
    <property type="entry name" value="Probable bacterial effector-binding domain"/>
    <property type="match status" value="1"/>
</dbReference>
<dbReference type="Pfam" id="PF13411">
    <property type="entry name" value="MerR_1"/>
    <property type="match status" value="1"/>
</dbReference>
<gene>
    <name evidence="3" type="ORF">ESZ54_07045</name>
</gene>
<dbReference type="SUPFAM" id="SSF46955">
    <property type="entry name" value="Putative DNA-binding domain"/>
    <property type="match status" value="1"/>
</dbReference>
<dbReference type="AlphaFoldDB" id="A0A4S3B5X1"/>
<proteinExistence type="predicted"/>
<dbReference type="OrthoDB" id="9773308at2"/>
<dbReference type="Gene3D" id="3.20.80.10">
    <property type="entry name" value="Regulatory factor, effector binding domain"/>
    <property type="match status" value="1"/>
</dbReference>
<dbReference type="InterPro" id="IPR010499">
    <property type="entry name" value="AraC_E-bd"/>
</dbReference>
<dbReference type="PANTHER" id="PTHR30204">
    <property type="entry name" value="REDOX-CYCLING DRUG-SENSING TRANSCRIPTIONAL ACTIVATOR SOXR"/>
    <property type="match status" value="1"/>
</dbReference>
<dbReference type="CDD" id="cd01107">
    <property type="entry name" value="HTH_BmrR"/>
    <property type="match status" value="1"/>
</dbReference>
<evidence type="ECO:0000259" key="2">
    <source>
        <dbReference type="PROSITE" id="PS50937"/>
    </source>
</evidence>
<dbReference type="GO" id="GO:0003700">
    <property type="term" value="F:DNA-binding transcription factor activity"/>
    <property type="evidence" value="ECO:0007669"/>
    <property type="project" value="InterPro"/>
</dbReference>
<dbReference type="Gene3D" id="1.10.1660.10">
    <property type="match status" value="1"/>
</dbReference>
<keyword evidence="1" id="KW-0238">DNA-binding</keyword>
<reference evidence="3 4" key="1">
    <citation type="submission" date="2019-01" db="EMBL/GenBank/DDBJ databases">
        <title>Vagococcus silagei sp. nov. isolated from brewer's grain.</title>
        <authorList>
            <person name="Guu J.-R."/>
        </authorList>
    </citation>
    <scope>NUCLEOTIDE SEQUENCE [LARGE SCALE GENOMIC DNA]</scope>
    <source>
        <strain evidence="3 4">2B-2</strain>
    </source>
</reference>
<dbReference type="SMART" id="SM00871">
    <property type="entry name" value="AraC_E_bind"/>
    <property type="match status" value="1"/>
</dbReference>
<dbReference type="Pfam" id="PF06445">
    <property type="entry name" value="GyrI-like"/>
    <property type="match status" value="1"/>
</dbReference>
<comment type="caution">
    <text evidence="3">The sequence shown here is derived from an EMBL/GenBank/DDBJ whole genome shotgun (WGS) entry which is preliminary data.</text>
</comment>
<dbReference type="GO" id="GO:0003677">
    <property type="term" value="F:DNA binding"/>
    <property type="evidence" value="ECO:0007669"/>
    <property type="project" value="UniProtKB-KW"/>
</dbReference>
<dbReference type="RefSeq" id="WP_136136964.1">
    <property type="nucleotide sequence ID" value="NZ_SDGV01000016.1"/>
</dbReference>
<evidence type="ECO:0000256" key="1">
    <source>
        <dbReference type="ARBA" id="ARBA00023125"/>
    </source>
</evidence>
<organism evidence="3 4">
    <name type="scientific">Vagococcus silagei</name>
    <dbReference type="NCBI Taxonomy" id="2508885"/>
    <lineage>
        <taxon>Bacteria</taxon>
        <taxon>Bacillati</taxon>
        <taxon>Bacillota</taxon>
        <taxon>Bacilli</taxon>
        <taxon>Lactobacillales</taxon>
        <taxon>Enterococcaceae</taxon>
        <taxon>Vagococcus</taxon>
    </lineage>
</organism>
<dbReference type="InterPro" id="IPR029442">
    <property type="entry name" value="GyrI-like"/>
</dbReference>